<keyword evidence="3" id="KW-1185">Reference proteome</keyword>
<dbReference type="AlphaFoldDB" id="A0AAQ4DZL9"/>
<feature type="compositionally biased region" description="Polar residues" evidence="1">
    <location>
        <begin position="27"/>
        <end position="43"/>
    </location>
</feature>
<reference evidence="2 3" key="1">
    <citation type="journal article" date="2023" name="Arcadia Sci">
        <title>De novo assembly of a long-read Amblyomma americanum tick genome.</title>
        <authorList>
            <person name="Chou S."/>
            <person name="Poskanzer K.E."/>
            <person name="Rollins M."/>
            <person name="Thuy-Boun P.S."/>
        </authorList>
    </citation>
    <scope>NUCLEOTIDE SEQUENCE [LARGE SCALE GENOMIC DNA]</scope>
    <source>
        <strain evidence="2">F_SG_1</strain>
        <tissue evidence="2">Salivary glands</tissue>
    </source>
</reference>
<evidence type="ECO:0000313" key="3">
    <source>
        <dbReference type="Proteomes" id="UP001321473"/>
    </source>
</evidence>
<dbReference type="Proteomes" id="UP001321473">
    <property type="component" value="Unassembled WGS sequence"/>
</dbReference>
<organism evidence="2 3">
    <name type="scientific">Amblyomma americanum</name>
    <name type="common">Lone star tick</name>
    <dbReference type="NCBI Taxonomy" id="6943"/>
    <lineage>
        <taxon>Eukaryota</taxon>
        <taxon>Metazoa</taxon>
        <taxon>Ecdysozoa</taxon>
        <taxon>Arthropoda</taxon>
        <taxon>Chelicerata</taxon>
        <taxon>Arachnida</taxon>
        <taxon>Acari</taxon>
        <taxon>Parasitiformes</taxon>
        <taxon>Ixodida</taxon>
        <taxon>Ixodoidea</taxon>
        <taxon>Ixodidae</taxon>
        <taxon>Amblyomminae</taxon>
        <taxon>Amblyomma</taxon>
    </lineage>
</organism>
<dbReference type="EMBL" id="JARKHS020024782">
    <property type="protein sequence ID" value="KAK8767909.1"/>
    <property type="molecule type" value="Genomic_DNA"/>
</dbReference>
<accession>A0AAQ4DZL9</accession>
<gene>
    <name evidence="2" type="ORF">V5799_005310</name>
</gene>
<evidence type="ECO:0000313" key="2">
    <source>
        <dbReference type="EMBL" id="KAK8767909.1"/>
    </source>
</evidence>
<sequence length="69" mass="7267">MADELKKHLIQLISRSKKGSRHGCTTFDPTSTESPCGSETGSLHSASHLFLSRASPLVSEASPLGFAPA</sequence>
<comment type="caution">
    <text evidence="2">The sequence shown here is derived from an EMBL/GenBank/DDBJ whole genome shotgun (WGS) entry which is preliminary data.</text>
</comment>
<name>A0AAQ4DZL9_AMBAM</name>
<protein>
    <submittedName>
        <fullName evidence="2">Uncharacterized protein</fullName>
    </submittedName>
</protein>
<evidence type="ECO:0000256" key="1">
    <source>
        <dbReference type="SAM" id="MobiDB-lite"/>
    </source>
</evidence>
<feature type="region of interest" description="Disordered" evidence="1">
    <location>
        <begin position="19"/>
        <end position="43"/>
    </location>
</feature>
<proteinExistence type="predicted"/>